<sequence length="19" mass="2179">MLSFCIMLNNLRASSPHPF</sequence>
<accession>A0A2P2PE78</accession>
<reference evidence="1" key="1">
    <citation type="submission" date="2018-02" db="EMBL/GenBank/DDBJ databases">
        <title>Rhizophora mucronata_Transcriptome.</title>
        <authorList>
            <person name="Meera S.P."/>
            <person name="Sreeshan A."/>
            <person name="Augustine A."/>
        </authorList>
    </citation>
    <scope>NUCLEOTIDE SEQUENCE</scope>
    <source>
        <tissue evidence="1">Leaf</tissue>
    </source>
</reference>
<evidence type="ECO:0000313" key="1">
    <source>
        <dbReference type="EMBL" id="MBX53047.1"/>
    </source>
</evidence>
<dbReference type="EMBL" id="GGEC01072563">
    <property type="protein sequence ID" value="MBX53047.1"/>
    <property type="molecule type" value="Transcribed_RNA"/>
</dbReference>
<protein>
    <submittedName>
        <fullName evidence="1">Uncharacterized protein</fullName>
    </submittedName>
</protein>
<dbReference type="AlphaFoldDB" id="A0A2P2PE78"/>
<proteinExistence type="predicted"/>
<organism evidence="1">
    <name type="scientific">Rhizophora mucronata</name>
    <name type="common">Asiatic mangrove</name>
    <dbReference type="NCBI Taxonomy" id="61149"/>
    <lineage>
        <taxon>Eukaryota</taxon>
        <taxon>Viridiplantae</taxon>
        <taxon>Streptophyta</taxon>
        <taxon>Embryophyta</taxon>
        <taxon>Tracheophyta</taxon>
        <taxon>Spermatophyta</taxon>
        <taxon>Magnoliopsida</taxon>
        <taxon>eudicotyledons</taxon>
        <taxon>Gunneridae</taxon>
        <taxon>Pentapetalae</taxon>
        <taxon>rosids</taxon>
        <taxon>fabids</taxon>
        <taxon>Malpighiales</taxon>
        <taxon>Rhizophoraceae</taxon>
        <taxon>Rhizophora</taxon>
    </lineage>
</organism>
<name>A0A2P2PE78_RHIMU</name>